<dbReference type="PANTHER" id="PTHR46018:SF2">
    <property type="entry name" value="ZINC PHOSPHODIESTERASE ELAC PROTEIN 1"/>
    <property type="match status" value="1"/>
</dbReference>
<evidence type="ECO:0000259" key="4">
    <source>
        <dbReference type="Pfam" id="PF00753"/>
    </source>
</evidence>
<evidence type="ECO:0000313" key="6">
    <source>
        <dbReference type="Proteomes" id="UP001550853"/>
    </source>
</evidence>
<dbReference type="RefSeq" id="WP_078653916.1">
    <property type="nucleotide sequence ID" value="NZ_JBEZVI010000001.1"/>
</dbReference>
<evidence type="ECO:0000256" key="3">
    <source>
        <dbReference type="SAM" id="MobiDB-lite"/>
    </source>
</evidence>
<reference evidence="5 6" key="1">
    <citation type="submission" date="2024-06" db="EMBL/GenBank/DDBJ databases">
        <title>The Natural Products Discovery Center: Release of the First 8490 Sequenced Strains for Exploring Actinobacteria Biosynthetic Diversity.</title>
        <authorList>
            <person name="Kalkreuter E."/>
            <person name="Kautsar S.A."/>
            <person name="Yang D."/>
            <person name="Bader C.D."/>
            <person name="Teijaro C.N."/>
            <person name="Fluegel L."/>
            <person name="Davis C.M."/>
            <person name="Simpson J.R."/>
            <person name="Lauterbach L."/>
            <person name="Steele A.D."/>
            <person name="Gui C."/>
            <person name="Meng S."/>
            <person name="Li G."/>
            <person name="Viehrig K."/>
            <person name="Ye F."/>
            <person name="Su P."/>
            <person name="Kiefer A.F."/>
            <person name="Nichols A."/>
            <person name="Cepeda A.J."/>
            <person name="Yan W."/>
            <person name="Fan B."/>
            <person name="Jiang Y."/>
            <person name="Adhikari A."/>
            <person name="Zheng C.-J."/>
            <person name="Schuster L."/>
            <person name="Cowan T.M."/>
            <person name="Smanski M.J."/>
            <person name="Chevrette M.G."/>
            <person name="De Carvalho L.P.S."/>
            <person name="Shen B."/>
        </authorList>
    </citation>
    <scope>NUCLEOTIDE SEQUENCE [LARGE SCALE GENOMIC DNA]</scope>
    <source>
        <strain evidence="5 6">NPDC033039</strain>
    </source>
</reference>
<evidence type="ECO:0000256" key="1">
    <source>
        <dbReference type="ARBA" id="ARBA00022759"/>
    </source>
</evidence>
<feature type="domain" description="Metallo-beta-lactamase" evidence="4">
    <location>
        <begin position="86"/>
        <end position="297"/>
    </location>
</feature>
<accession>A0ABV2YS24</accession>
<keyword evidence="2" id="KW-0378">Hydrolase</keyword>
<gene>
    <name evidence="5" type="ORF">AB0E61_00320</name>
</gene>
<dbReference type="InterPro" id="IPR001279">
    <property type="entry name" value="Metallo-B-lactamas"/>
</dbReference>
<feature type="region of interest" description="Disordered" evidence="3">
    <location>
        <begin position="43"/>
        <end position="66"/>
    </location>
</feature>
<evidence type="ECO:0000313" key="5">
    <source>
        <dbReference type="EMBL" id="MEU3708527.1"/>
    </source>
</evidence>
<dbReference type="InterPro" id="IPR036866">
    <property type="entry name" value="RibonucZ/Hydroxyglut_hydro"/>
</dbReference>
<dbReference type="SUPFAM" id="SSF56281">
    <property type="entry name" value="Metallo-hydrolase/oxidoreductase"/>
    <property type="match status" value="1"/>
</dbReference>
<dbReference type="Proteomes" id="UP001550853">
    <property type="component" value="Unassembled WGS sequence"/>
</dbReference>
<dbReference type="PANTHER" id="PTHR46018">
    <property type="entry name" value="ZINC PHOSPHODIESTERASE ELAC PROTEIN 1"/>
    <property type="match status" value="1"/>
</dbReference>
<keyword evidence="6" id="KW-1185">Reference proteome</keyword>
<organism evidence="5 6">
    <name type="scientific">Streptomyces catenulae</name>
    <dbReference type="NCBI Taxonomy" id="66875"/>
    <lineage>
        <taxon>Bacteria</taxon>
        <taxon>Bacillati</taxon>
        <taxon>Actinomycetota</taxon>
        <taxon>Actinomycetes</taxon>
        <taxon>Kitasatosporales</taxon>
        <taxon>Streptomycetaceae</taxon>
        <taxon>Streptomyces</taxon>
    </lineage>
</organism>
<feature type="compositionally biased region" description="Basic and acidic residues" evidence="3">
    <location>
        <begin position="1"/>
        <end position="10"/>
    </location>
</feature>
<feature type="region of interest" description="Disordered" evidence="3">
    <location>
        <begin position="1"/>
        <end position="28"/>
    </location>
</feature>
<dbReference type="InterPro" id="IPR006311">
    <property type="entry name" value="TAT_signal"/>
</dbReference>
<evidence type="ECO:0000256" key="2">
    <source>
        <dbReference type="ARBA" id="ARBA00022801"/>
    </source>
</evidence>
<dbReference type="EMBL" id="JBEZVI010000001">
    <property type="protein sequence ID" value="MEU3708527.1"/>
    <property type="molecule type" value="Genomic_DNA"/>
</dbReference>
<dbReference type="Gene3D" id="3.60.15.10">
    <property type="entry name" value="Ribonuclease Z/Hydroxyacylglutathione hydrolase-like"/>
    <property type="match status" value="1"/>
</dbReference>
<proteinExistence type="predicted"/>
<name>A0ABV2YS24_9ACTN</name>
<sequence>MTPAQRRRDSSAPSGEDGPRTADGPLSRRRLLGASAAALATGGTVLGADPARATEPPSPPSRAGTELLLLGTAGGPPPVTTRAGTASALSVRGKVYVVDCGRSAVTQYGRSGLRFQDLAAVFVTHLHIDHLADYANFVLLAAHGASGRADGVRSPFDAYGPGPAGALPDAYGGGPVGTVCPADPTPGLRTLTEKSLEATAYSSNIFMRESGTADPHTHIDVHEIPLPPGTGADPLGNTAPEMEPFLVMDDGTVRVSAVLVPHGLVFPCFAYRFDTPDGSVVFSGDTAPTANMVRLARGADLLVHEVIDLDFYRNGTGYGEALLHHMAAAHTDVTKVGPLARRCGVSTLVLTHFAPPDTFQVPHDSWRRRAQRGFDGRVVVGDDLDRIPLTRR</sequence>
<dbReference type="CDD" id="cd07719">
    <property type="entry name" value="arylsulfatase_AtsA-like_MBL-fold"/>
    <property type="match status" value="1"/>
</dbReference>
<keyword evidence="1" id="KW-0540">Nuclease</keyword>
<dbReference type="Pfam" id="PF00753">
    <property type="entry name" value="Lactamase_B"/>
    <property type="match status" value="1"/>
</dbReference>
<dbReference type="InterPro" id="IPR044094">
    <property type="entry name" value="AtsA-like_MBL-fold"/>
</dbReference>
<comment type="caution">
    <text evidence="5">The sequence shown here is derived from an EMBL/GenBank/DDBJ whole genome shotgun (WGS) entry which is preliminary data.</text>
</comment>
<keyword evidence="1" id="KW-0255">Endonuclease</keyword>
<dbReference type="PROSITE" id="PS51318">
    <property type="entry name" value="TAT"/>
    <property type="match status" value="1"/>
</dbReference>
<protein>
    <submittedName>
        <fullName evidence="5">MBL fold metallo-hydrolase</fullName>
    </submittedName>
</protein>